<evidence type="ECO:0000313" key="2">
    <source>
        <dbReference type="EMBL" id="EOB14374.1"/>
    </source>
</evidence>
<proteinExistence type="predicted"/>
<dbReference type="AlphaFoldDB" id="R0M8W5"/>
<evidence type="ECO:0000313" key="3">
    <source>
        <dbReference type="Proteomes" id="UP000016927"/>
    </source>
</evidence>
<gene>
    <name evidence="2" type="ORF">NBO_28g0013</name>
</gene>
<dbReference type="VEuPathDB" id="MicrosporidiaDB:NBO_28g0013"/>
<feature type="compositionally biased region" description="Acidic residues" evidence="1">
    <location>
        <begin position="79"/>
        <end position="90"/>
    </location>
</feature>
<protein>
    <submittedName>
        <fullName evidence="2">Uncharacterized protein</fullName>
    </submittedName>
</protein>
<feature type="compositionally biased region" description="Basic and acidic residues" evidence="1">
    <location>
        <begin position="59"/>
        <end position="78"/>
    </location>
</feature>
<reference evidence="2 3" key="1">
    <citation type="journal article" date="2013" name="BMC Genomics">
        <title>Comparative genomics of parasitic silkworm microsporidia reveal an association between genome expansion and host adaptation.</title>
        <authorList>
            <person name="Pan G."/>
            <person name="Xu J."/>
            <person name="Li T."/>
            <person name="Xia Q."/>
            <person name="Liu S.L."/>
            <person name="Zhang G."/>
            <person name="Li S."/>
            <person name="Li C."/>
            <person name="Liu H."/>
            <person name="Yang L."/>
            <person name="Liu T."/>
            <person name="Zhang X."/>
            <person name="Wu Z."/>
            <person name="Fan W."/>
            <person name="Dang X."/>
            <person name="Xiang H."/>
            <person name="Tao M."/>
            <person name="Li Y."/>
            <person name="Hu J."/>
            <person name="Li Z."/>
            <person name="Lin L."/>
            <person name="Luo J."/>
            <person name="Geng L."/>
            <person name="Wang L."/>
            <person name="Long M."/>
            <person name="Wan Y."/>
            <person name="He N."/>
            <person name="Zhang Z."/>
            <person name="Lu C."/>
            <person name="Keeling P.J."/>
            <person name="Wang J."/>
            <person name="Xiang Z."/>
            <person name="Zhou Z."/>
        </authorList>
    </citation>
    <scope>NUCLEOTIDE SEQUENCE [LARGE SCALE GENOMIC DNA]</scope>
    <source>
        <strain evidence="3">CQ1 / CVCC 102059</strain>
    </source>
</reference>
<sequence length="127" mass="15442">MESIKLENVNDAIKRENLFKKVAMKVLNDLEFKKVDQNFTGEKLRTRRELDDLEKNFVDKDAEKKRKHEKKLEKKVKEVEEEEESFGEEELTTKERRLKNKKTYHQTKGQRKKKLKSRKKANRRKNH</sequence>
<evidence type="ECO:0000256" key="1">
    <source>
        <dbReference type="SAM" id="MobiDB-lite"/>
    </source>
</evidence>
<feature type="region of interest" description="Disordered" evidence="1">
    <location>
        <begin position="59"/>
        <end position="127"/>
    </location>
</feature>
<keyword evidence="3" id="KW-1185">Reference proteome</keyword>
<dbReference type="OrthoDB" id="2196044at2759"/>
<accession>R0M8W5</accession>
<feature type="compositionally biased region" description="Basic residues" evidence="1">
    <location>
        <begin position="96"/>
        <end position="127"/>
    </location>
</feature>
<name>R0M8W5_NOSB1</name>
<dbReference type="Proteomes" id="UP000016927">
    <property type="component" value="Unassembled WGS sequence"/>
</dbReference>
<organism evidence="2 3">
    <name type="scientific">Nosema bombycis (strain CQ1 / CVCC 102059)</name>
    <name type="common">Microsporidian parasite</name>
    <name type="synonym">Pebrine of silkworm</name>
    <dbReference type="NCBI Taxonomy" id="578461"/>
    <lineage>
        <taxon>Eukaryota</taxon>
        <taxon>Fungi</taxon>
        <taxon>Fungi incertae sedis</taxon>
        <taxon>Microsporidia</taxon>
        <taxon>Nosematidae</taxon>
        <taxon>Nosema</taxon>
    </lineage>
</organism>
<dbReference type="HOGENOM" id="CLU_1938137_0_0_1"/>
<dbReference type="EMBL" id="KB908936">
    <property type="protein sequence ID" value="EOB14374.1"/>
    <property type="molecule type" value="Genomic_DNA"/>
</dbReference>
<dbReference type="OMA" id="MRPQKEV"/>